<dbReference type="InterPro" id="IPR036052">
    <property type="entry name" value="TrpB-like_PALP_sf"/>
</dbReference>
<dbReference type="AlphaFoldDB" id="A0A229UPY3"/>
<comment type="cofactor">
    <cofactor evidence="1">
        <name>pyridoxal 5'-phosphate</name>
        <dbReference type="ChEBI" id="CHEBI:597326"/>
    </cofactor>
</comment>
<reference evidence="5 6" key="1">
    <citation type="submission" date="2017-07" db="EMBL/GenBank/DDBJ databases">
        <title>Genome sequencing and assembly of Paenibacillus rigui.</title>
        <authorList>
            <person name="Mayilraj S."/>
        </authorList>
    </citation>
    <scope>NUCLEOTIDE SEQUENCE [LARGE SCALE GENOMIC DNA]</scope>
    <source>
        <strain evidence="5 6">JCM 16352</strain>
    </source>
</reference>
<dbReference type="SUPFAM" id="SSF53686">
    <property type="entry name" value="Tryptophan synthase beta subunit-like PLP-dependent enzymes"/>
    <property type="match status" value="1"/>
</dbReference>
<keyword evidence="6" id="KW-1185">Reference proteome</keyword>
<keyword evidence="3" id="KW-0456">Lyase</keyword>
<evidence type="ECO:0000259" key="4">
    <source>
        <dbReference type="Pfam" id="PF00291"/>
    </source>
</evidence>
<dbReference type="InterPro" id="IPR050147">
    <property type="entry name" value="Ser/Thr_Dehydratase"/>
</dbReference>
<dbReference type="GO" id="GO:0004794">
    <property type="term" value="F:threonine deaminase activity"/>
    <property type="evidence" value="ECO:0007669"/>
    <property type="project" value="TreeGrafter"/>
</dbReference>
<dbReference type="NCBIfam" id="NF006050">
    <property type="entry name" value="PRK08197.1"/>
    <property type="match status" value="1"/>
</dbReference>
<organism evidence="5 6">
    <name type="scientific">Paenibacillus rigui</name>
    <dbReference type="NCBI Taxonomy" id="554312"/>
    <lineage>
        <taxon>Bacteria</taxon>
        <taxon>Bacillati</taxon>
        <taxon>Bacillota</taxon>
        <taxon>Bacilli</taxon>
        <taxon>Bacillales</taxon>
        <taxon>Paenibacillaceae</taxon>
        <taxon>Paenibacillus</taxon>
    </lineage>
</organism>
<dbReference type="GO" id="GO:0006565">
    <property type="term" value="P:L-serine catabolic process"/>
    <property type="evidence" value="ECO:0007669"/>
    <property type="project" value="TreeGrafter"/>
</dbReference>
<dbReference type="Proteomes" id="UP000215509">
    <property type="component" value="Unassembled WGS sequence"/>
</dbReference>
<dbReference type="Pfam" id="PF00291">
    <property type="entry name" value="PALP"/>
    <property type="match status" value="1"/>
</dbReference>
<name>A0A229UPY3_9BACL</name>
<evidence type="ECO:0000256" key="2">
    <source>
        <dbReference type="ARBA" id="ARBA00022898"/>
    </source>
</evidence>
<dbReference type="PANTHER" id="PTHR48078:SF6">
    <property type="entry name" value="L-THREONINE DEHYDRATASE CATABOLIC TDCB"/>
    <property type="match status" value="1"/>
</dbReference>
<dbReference type="RefSeq" id="WP_094015785.1">
    <property type="nucleotide sequence ID" value="NZ_NMQW01000022.1"/>
</dbReference>
<dbReference type="GO" id="GO:0006567">
    <property type="term" value="P:L-threonine catabolic process"/>
    <property type="evidence" value="ECO:0007669"/>
    <property type="project" value="TreeGrafter"/>
</dbReference>
<evidence type="ECO:0000313" key="5">
    <source>
        <dbReference type="EMBL" id="OXM85424.1"/>
    </source>
</evidence>
<dbReference type="GO" id="GO:0009097">
    <property type="term" value="P:isoleucine biosynthetic process"/>
    <property type="evidence" value="ECO:0007669"/>
    <property type="project" value="TreeGrafter"/>
</dbReference>
<comment type="caution">
    <text evidence="5">The sequence shown here is derived from an EMBL/GenBank/DDBJ whole genome shotgun (WGS) entry which is preliminary data.</text>
</comment>
<protein>
    <submittedName>
        <fullName evidence="5">Threonine synthase</fullName>
    </submittedName>
</protein>
<dbReference type="EMBL" id="NMQW01000022">
    <property type="protein sequence ID" value="OXM85424.1"/>
    <property type="molecule type" value="Genomic_DNA"/>
</dbReference>
<dbReference type="Gene3D" id="3.40.50.1100">
    <property type="match status" value="2"/>
</dbReference>
<gene>
    <name evidence="5" type="ORF">CF651_15555</name>
</gene>
<dbReference type="InterPro" id="IPR001926">
    <property type="entry name" value="TrpB-like_PALP"/>
</dbReference>
<proteinExistence type="predicted"/>
<sequence length="403" mass="43959">MNTFALVCSRCGVRQPFALKGVCSCGGTLLVEFDTERISLSLRDEIQGRPWTMWRYKELLPVSNISRIVTLGEGGTPLLRLERLEKRFGLGPLYSKREELNPTGSFKARGFSSAVTLLNERDIRKVAVNSNGNAASALAAYAAGCGMDAYVFVPKDCPGLIVEECLLYGAHTYLVNGFIQDAGAIVAEGASEQGWFHVGTLKEPGRVEGKKTMGLEIAEQLGWKFPDIVIYPTGGGSGIIGLWRAFLLLKELGWVQGPLPRLISVQEQGCEPVVHRFGGRDAQVGEEHVTASATGLRVPKPPDIELVVSILQQTNGHAVSVSLSEIEAAVQSLGRYGLSASPEGAATWAALLKLKDEQRITAGETIVLFNTSHAGKYMPWKVTQQTPVITSYHDFRYWHSRRS</sequence>
<evidence type="ECO:0000256" key="3">
    <source>
        <dbReference type="ARBA" id="ARBA00023239"/>
    </source>
</evidence>
<dbReference type="PANTHER" id="PTHR48078">
    <property type="entry name" value="THREONINE DEHYDRATASE, MITOCHONDRIAL-RELATED"/>
    <property type="match status" value="1"/>
</dbReference>
<evidence type="ECO:0000313" key="6">
    <source>
        <dbReference type="Proteomes" id="UP000215509"/>
    </source>
</evidence>
<dbReference type="OrthoDB" id="9778118at2"/>
<dbReference type="CDD" id="cd01563">
    <property type="entry name" value="Thr-synth_1"/>
    <property type="match status" value="1"/>
</dbReference>
<feature type="domain" description="Tryptophan synthase beta chain-like PALP" evidence="4">
    <location>
        <begin position="69"/>
        <end position="371"/>
    </location>
</feature>
<accession>A0A229UPY3</accession>
<evidence type="ECO:0000256" key="1">
    <source>
        <dbReference type="ARBA" id="ARBA00001933"/>
    </source>
</evidence>
<dbReference type="GO" id="GO:0003941">
    <property type="term" value="F:L-serine ammonia-lyase activity"/>
    <property type="evidence" value="ECO:0007669"/>
    <property type="project" value="TreeGrafter"/>
</dbReference>
<keyword evidence="2" id="KW-0663">Pyridoxal phosphate</keyword>